<dbReference type="Pfam" id="PF09837">
    <property type="entry name" value="DUF2064"/>
    <property type="match status" value="1"/>
</dbReference>
<proteinExistence type="predicted"/>
<dbReference type="HOGENOM" id="CLU_075662_2_0_4"/>
<dbReference type="NCBIfam" id="TIGR04282">
    <property type="entry name" value="glyco_like_cofC"/>
    <property type="match status" value="1"/>
</dbReference>
<evidence type="ECO:0000313" key="1">
    <source>
        <dbReference type="EMBL" id="ABD69355.1"/>
    </source>
</evidence>
<dbReference type="Gene3D" id="3.90.550.10">
    <property type="entry name" value="Spore Coat Polysaccharide Biosynthesis Protein SpsA, Chain A"/>
    <property type="match status" value="1"/>
</dbReference>
<keyword evidence="2" id="KW-1185">Reference proteome</keyword>
<organism evidence="1 2">
    <name type="scientific">Albidiferax ferrireducens (strain ATCC BAA-621 / DSM 15236 / T118)</name>
    <name type="common">Rhodoferax ferrireducens</name>
    <dbReference type="NCBI Taxonomy" id="338969"/>
    <lineage>
        <taxon>Bacteria</taxon>
        <taxon>Pseudomonadati</taxon>
        <taxon>Pseudomonadota</taxon>
        <taxon>Betaproteobacteria</taxon>
        <taxon>Burkholderiales</taxon>
        <taxon>Comamonadaceae</taxon>
        <taxon>Rhodoferax</taxon>
    </lineage>
</organism>
<gene>
    <name evidence="1" type="ordered locus">Rfer_1624</name>
</gene>
<dbReference type="OrthoDB" id="9798250at2"/>
<dbReference type="STRING" id="338969.Rfer_1624"/>
<evidence type="ECO:0008006" key="3">
    <source>
        <dbReference type="Google" id="ProtNLM"/>
    </source>
</evidence>
<evidence type="ECO:0000313" key="2">
    <source>
        <dbReference type="Proteomes" id="UP000008332"/>
    </source>
</evidence>
<protein>
    <recommendedName>
        <fullName evidence="3">Glycosyltransferase</fullName>
    </recommendedName>
</protein>
<dbReference type="EMBL" id="CP000267">
    <property type="protein sequence ID" value="ABD69355.1"/>
    <property type="molecule type" value="Genomic_DNA"/>
</dbReference>
<dbReference type="PANTHER" id="PTHR36529">
    <property type="entry name" value="SLL1095 PROTEIN"/>
    <property type="match status" value="1"/>
</dbReference>
<dbReference type="AlphaFoldDB" id="Q21XZ8"/>
<sequence length="219" mass="23807">MKPVRIVIFAKAPLAGLAKTRLIPALGQHGAAELAQRLLAQTLHEALISQVGPVELCVTPSAVQAVWETLAISRTVHRTDQGDGDLGERMARAAKRVLDAGESIFLIGTDCPQLDAAQLRQAARALQFADATLVPAFDGGYVLLGLNRFDTRVFSGIAWSTSSVATDTMSRMKQLDWRVEILPMLHDIDEPSDLKWLPKTWLTSASSASQWPWHEGSAS</sequence>
<dbReference type="Proteomes" id="UP000008332">
    <property type="component" value="Chromosome"/>
</dbReference>
<dbReference type="RefSeq" id="WP_011463923.1">
    <property type="nucleotide sequence ID" value="NC_007908.1"/>
</dbReference>
<dbReference type="eggNOG" id="COG3222">
    <property type="taxonomic scope" value="Bacteria"/>
</dbReference>
<dbReference type="SUPFAM" id="SSF53448">
    <property type="entry name" value="Nucleotide-diphospho-sugar transferases"/>
    <property type="match status" value="1"/>
</dbReference>
<accession>Q21XZ8</accession>
<dbReference type="InterPro" id="IPR029044">
    <property type="entry name" value="Nucleotide-diphossugar_trans"/>
</dbReference>
<dbReference type="KEGG" id="rfr:Rfer_1624"/>
<reference evidence="2" key="1">
    <citation type="submission" date="2006-02" db="EMBL/GenBank/DDBJ databases">
        <title>Complete sequence of chromosome of Rhodoferax ferrireducens DSM 15236.</title>
        <authorList>
            <person name="Copeland A."/>
            <person name="Lucas S."/>
            <person name="Lapidus A."/>
            <person name="Barry K."/>
            <person name="Detter J.C."/>
            <person name="Glavina del Rio T."/>
            <person name="Hammon N."/>
            <person name="Israni S."/>
            <person name="Pitluck S."/>
            <person name="Brettin T."/>
            <person name="Bruce D."/>
            <person name="Han C."/>
            <person name="Tapia R."/>
            <person name="Gilna P."/>
            <person name="Kiss H."/>
            <person name="Schmutz J."/>
            <person name="Larimer F."/>
            <person name="Land M."/>
            <person name="Kyrpides N."/>
            <person name="Ivanova N."/>
            <person name="Richardson P."/>
        </authorList>
    </citation>
    <scope>NUCLEOTIDE SEQUENCE [LARGE SCALE GENOMIC DNA]</scope>
    <source>
        <strain evidence="2">ATCC BAA-621 / DSM 15236 / T118</strain>
    </source>
</reference>
<dbReference type="PANTHER" id="PTHR36529:SF1">
    <property type="entry name" value="GLYCOSYLTRANSFERASE"/>
    <property type="match status" value="1"/>
</dbReference>
<dbReference type="InterPro" id="IPR018641">
    <property type="entry name" value="Trfase_1_rSAM/seldom-assoc"/>
</dbReference>
<name>Q21XZ8_ALBFT</name>